<dbReference type="EMBL" id="OX596086">
    <property type="protein sequence ID" value="CAM9921909.1"/>
    <property type="molecule type" value="Genomic_DNA"/>
</dbReference>
<evidence type="ECO:0000313" key="2">
    <source>
        <dbReference type="Proteomes" id="UP001162501"/>
    </source>
</evidence>
<evidence type="ECO:0000313" key="1">
    <source>
        <dbReference type="EMBL" id="CAM9921909.1"/>
    </source>
</evidence>
<organism evidence="1 2">
    <name type="scientific">Rangifer tarandus platyrhynchus</name>
    <name type="common">Svalbard reindeer</name>
    <dbReference type="NCBI Taxonomy" id="3082113"/>
    <lineage>
        <taxon>Eukaryota</taxon>
        <taxon>Metazoa</taxon>
        <taxon>Chordata</taxon>
        <taxon>Craniata</taxon>
        <taxon>Vertebrata</taxon>
        <taxon>Euteleostomi</taxon>
        <taxon>Mammalia</taxon>
        <taxon>Eutheria</taxon>
        <taxon>Laurasiatheria</taxon>
        <taxon>Artiodactyla</taxon>
        <taxon>Ruminantia</taxon>
        <taxon>Pecora</taxon>
        <taxon>Cervidae</taxon>
        <taxon>Odocoileinae</taxon>
        <taxon>Rangifer</taxon>
    </lineage>
</organism>
<feature type="non-terminal residue" evidence="1">
    <location>
        <position position="1"/>
    </location>
</feature>
<reference evidence="1" key="2">
    <citation type="submission" date="2025-03" db="EMBL/GenBank/DDBJ databases">
        <authorList>
            <consortium name="ELIXIR-Norway"/>
            <consortium name="Elixir Norway"/>
        </authorList>
    </citation>
    <scope>NUCLEOTIDE SEQUENCE</scope>
</reference>
<proteinExistence type="predicted"/>
<protein>
    <submittedName>
        <fullName evidence="1">Uncharacterized protein</fullName>
    </submittedName>
</protein>
<sequence>QQQTLREGGRAPGFQAPRSLRAAGRRRGGEGGGCGGEGTPGGTGNQRALPPSARTRVTSRRRARSFLAAHGQEAAWRASGVTPYAHPTFIQGEPEEPAGSDSLRGLHAGPPTHRANQPTVQHPGCRPECLAGVVFDSTSQPAYECRSLGRPWWPGLLLNHLLPNQTCQRLPPAMGLRSQADRWDASGDHI</sequence>
<accession>A0AC59YR57</accession>
<reference evidence="1" key="1">
    <citation type="submission" date="2023-05" db="EMBL/GenBank/DDBJ databases">
        <authorList>
            <consortium name="ELIXIR-Norway"/>
        </authorList>
    </citation>
    <scope>NUCLEOTIDE SEQUENCE</scope>
</reference>
<name>A0AC59YR57_RANTA</name>
<gene>
    <name evidence="1" type="ORF">MRATA1EN22A_LOCUS9399</name>
</gene>
<dbReference type="Proteomes" id="UP001162501">
    <property type="component" value="Chromosome 2"/>
</dbReference>